<comment type="function">
    <text evidence="1">Plays an important role in membrane trafficking through the secretory apparatus.</text>
</comment>
<dbReference type="PANTHER" id="PTHR13027:SF7">
    <property type="entry name" value="VACUOLAR FUSION PROTEIN MON1 HOMOLOG"/>
    <property type="match status" value="1"/>
</dbReference>
<evidence type="ECO:0000256" key="2">
    <source>
        <dbReference type="SAM" id="MobiDB-lite"/>
    </source>
</evidence>
<proteinExistence type="inferred from homology"/>
<dbReference type="InterPro" id="IPR043972">
    <property type="entry name" value="FUZ/MON1/HPS1_longin_1"/>
</dbReference>
<accession>A0A1B6DQG5</accession>
<dbReference type="PANTHER" id="PTHR13027">
    <property type="entry name" value="SAND PROTEIN-RELATED"/>
    <property type="match status" value="1"/>
</dbReference>
<feature type="region of interest" description="Disordered" evidence="2">
    <location>
        <begin position="1"/>
        <end position="21"/>
    </location>
</feature>
<dbReference type="InterPro" id="IPR004353">
    <property type="entry name" value="Mon1"/>
</dbReference>
<organism evidence="4">
    <name type="scientific">Clastoptera arizonana</name>
    <name type="common">Arizona spittle bug</name>
    <dbReference type="NCBI Taxonomy" id="38151"/>
    <lineage>
        <taxon>Eukaryota</taxon>
        <taxon>Metazoa</taxon>
        <taxon>Ecdysozoa</taxon>
        <taxon>Arthropoda</taxon>
        <taxon>Hexapoda</taxon>
        <taxon>Insecta</taxon>
        <taxon>Pterygota</taxon>
        <taxon>Neoptera</taxon>
        <taxon>Paraneoptera</taxon>
        <taxon>Hemiptera</taxon>
        <taxon>Auchenorrhyncha</taxon>
        <taxon>Cercopoidea</taxon>
        <taxon>Clastopteridae</taxon>
        <taxon>Clastoptera</taxon>
    </lineage>
</organism>
<dbReference type="GO" id="GO:0035658">
    <property type="term" value="C:Mon1-Ccz1 complex"/>
    <property type="evidence" value="ECO:0007669"/>
    <property type="project" value="TreeGrafter"/>
</dbReference>
<dbReference type="GO" id="GO:0006623">
    <property type="term" value="P:protein targeting to vacuole"/>
    <property type="evidence" value="ECO:0007669"/>
    <property type="project" value="UniProtKB-UniRule"/>
</dbReference>
<dbReference type="Pfam" id="PF19036">
    <property type="entry name" value="Fuz_longin_1"/>
    <property type="match status" value="1"/>
</dbReference>
<evidence type="ECO:0000259" key="3">
    <source>
        <dbReference type="Pfam" id="PF19036"/>
    </source>
</evidence>
<evidence type="ECO:0000313" key="4">
    <source>
        <dbReference type="EMBL" id="JAS27899.1"/>
    </source>
</evidence>
<evidence type="ECO:0000256" key="1">
    <source>
        <dbReference type="RuleBase" id="RU367048"/>
    </source>
</evidence>
<reference evidence="4" key="1">
    <citation type="submission" date="2015-12" db="EMBL/GenBank/DDBJ databases">
        <title>De novo transcriptome assembly of four potential Pierce s Disease insect vectors from Arizona vineyards.</title>
        <authorList>
            <person name="Tassone E.E."/>
        </authorList>
    </citation>
    <scope>NUCLEOTIDE SEQUENCE</scope>
</reference>
<dbReference type="PRINTS" id="PR01546">
    <property type="entry name" value="YEAST73DUF"/>
</dbReference>
<name>A0A1B6DQG5_9HEMI</name>
<protein>
    <recommendedName>
        <fullName evidence="1">Vacuolar fusion protein MON1 homolog</fullName>
    </recommendedName>
</protein>
<feature type="domain" description="FUZ/MON1/HPS1 first Longin" evidence="3">
    <location>
        <begin position="65"/>
        <end position="145"/>
    </location>
</feature>
<gene>
    <name evidence="4" type="ORF">g.15785</name>
</gene>
<comment type="similarity">
    <text evidence="1">Belongs to the MON1/SAND family.</text>
</comment>
<sequence length="146" mass="16569">MAESTEEPNIDLQESESNNDNLNIKLSNNIEKLDLLDLKADYIDEESPPREEDCINSKDWKEKKKHIFILSSAGKPVYSRYGSEERLVTIFGVMQALVSFIQDSQDVIRSIHAGNLIFVFLLKGPIIVVSVSRTGESEEQLRLQLT</sequence>
<dbReference type="AlphaFoldDB" id="A0A1B6DQG5"/>
<dbReference type="EMBL" id="GEDC01009399">
    <property type="protein sequence ID" value="JAS27899.1"/>
    <property type="molecule type" value="Transcribed_RNA"/>
</dbReference>
<dbReference type="GO" id="GO:0016192">
    <property type="term" value="P:vesicle-mediated transport"/>
    <property type="evidence" value="ECO:0007669"/>
    <property type="project" value="InterPro"/>
</dbReference>